<dbReference type="EMBL" id="FOSF01000062">
    <property type="protein sequence ID" value="SFK36936.1"/>
    <property type="molecule type" value="Genomic_DNA"/>
</dbReference>
<sequence>MAAKFLPKSAAKAIYTHYDLLSSACINNSGVISITEDKKTLEELSAQKILSVLDENLEYRMNSKVRALIDYLEGHFRFRQRHGAIEEIIDDLKEAIEKYNRIYHKGDLRARNRALSEVRDYVGDLFDILQEIIESFYHLVDEDYSLVSDIEEKLHQMHRCSDELGKINEIFKRLTVGRLEEEFQSDDPVINRLLFKSISSKVSEGLNEISVLSDKIVKRIDKLNQENQVRERNHLIDLFAEVYADRPDFSPNLDSYWIPEKFWVPEQLKLSYMPELTTTNENIPDYYREYAADILNTTPAVTEKKSPEDSPQVKDGRGGRFRLDKTELEKKVDYFMQAVLSDKVTTSLSARQGYELLKIKDMQLSLADWIYIVMIGYSELPLESSRRIIMEPVRVDIHPTFSGNLFFSDLIFKKKDSSLKTKPDNN</sequence>
<evidence type="ECO:0000256" key="1">
    <source>
        <dbReference type="SAM" id="MobiDB-lite"/>
    </source>
</evidence>
<keyword evidence="3" id="KW-1185">Reference proteome</keyword>
<accession>A0A662ZDL6</accession>
<dbReference type="RefSeq" id="WP_074841489.1">
    <property type="nucleotide sequence ID" value="NZ_CP047056.1"/>
</dbReference>
<gene>
    <name evidence="2" type="ORF">SAMN04487865_10624</name>
</gene>
<evidence type="ECO:0000313" key="3">
    <source>
        <dbReference type="Proteomes" id="UP000243374"/>
    </source>
</evidence>
<organism evidence="2 3">
    <name type="scientific">Succinivibrio dextrinosolvens</name>
    <dbReference type="NCBI Taxonomy" id="83771"/>
    <lineage>
        <taxon>Bacteria</taxon>
        <taxon>Pseudomonadati</taxon>
        <taxon>Pseudomonadota</taxon>
        <taxon>Gammaproteobacteria</taxon>
        <taxon>Aeromonadales</taxon>
        <taxon>Succinivibrionaceae</taxon>
        <taxon>Succinivibrio</taxon>
    </lineage>
</organism>
<dbReference type="Proteomes" id="UP000243374">
    <property type="component" value="Unassembled WGS sequence"/>
</dbReference>
<proteinExistence type="predicted"/>
<dbReference type="OrthoDB" id="8565078at2"/>
<feature type="region of interest" description="Disordered" evidence="1">
    <location>
        <begin position="298"/>
        <end position="320"/>
    </location>
</feature>
<feature type="compositionally biased region" description="Basic and acidic residues" evidence="1">
    <location>
        <begin position="302"/>
        <end position="320"/>
    </location>
</feature>
<reference evidence="2 3" key="1">
    <citation type="submission" date="2016-10" db="EMBL/GenBank/DDBJ databases">
        <authorList>
            <person name="Varghese N."/>
            <person name="Submissions S."/>
        </authorList>
    </citation>
    <scope>NUCLEOTIDE SEQUENCE [LARGE SCALE GENOMIC DNA]</scope>
    <source>
        <strain evidence="2 3">22B</strain>
    </source>
</reference>
<protein>
    <submittedName>
        <fullName evidence="2">Uncharacterized protein</fullName>
    </submittedName>
</protein>
<evidence type="ECO:0000313" key="2">
    <source>
        <dbReference type="EMBL" id="SFK36936.1"/>
    </source>
</evidence>
<name>A0A662ZDL6_9GAMM</name>
<dbReference type="AlphaFoldDB" id="A0A662ZDL6"/>